<feature type="region of interest" description="Disordered" evidence="4">
    <location>
        <begin position="317"/>
        <end position="361"/>
    </location>
</feature>
<dbReference type="Gene3D" id="1.25.40.20">
    <property type="entry name" value="Ankyrin repeat-containing domain"/>
    <property type="match status" value="1"/>
</dbReference>
<evidence type="ECO:0000256" key="1">
    <source>
        <dbReference type="ARBA" id="ARBA00022737"/>
    </source>
</evidence>
<dbReference type="InterPro" id="IPR036047">
    <property type="entry name" value="F-box-like_dom_sf"/>
</dbReference>
<evidence type="ECO:0000313" key="7">
    <source>
        <dbReference type="Proteomes" id="UP000188318"/>
    </source>
</evidence>
<dbReference type="PROSITE" id="PS50088">
    <property type="entry name" value="ANK_REPEAT"/>
    <property type="match status" value="2"/>
</dbReference>
<dbReference type="OMA" id="YNSRYYH"/>
<dbReference type="Proteomes" id="UP000188318">
    <property type="component" value="Unassembled WGS sequence"/>
</dbReference>
<sequence>MPLVHLPPEVLLNIASYLRHQRDVYALVRTNRQFYHLMRDFLYQYNSRYYHASALLFAAKHGNEYIVCKLLDGLKAAVGKSRKLPYSQQRKRAIQDEAVPDSGSDSDTVWSDASVKSEDIHIPFVADIITHPLRAAKYTTTDINIIQSALIAAIRAGHKSIVMLLLDRGAQANFYRGLRRVNTYREPRRGTKRIRVDHPPLCQAVQCGRAALVKLLLERGADPDRYCYSPLYQAVVSRRRDIIQMLLQHGAKVHSRSLKLAVQRADMSMVQFLLENGVHAEESGHSALLVAKRKGMEDMVELLQSKGATLDVEFGSSDDSWNDDYDEELDTYLPEWPSPSRPTVGTGVEDPDDGSNGIGHT</sequence>
<dbReference type="Pfam" id="PF00023">
    <property type="entry name" value="Ank"/>
    <property type="match status" value="1"/>
</dbReference>
<keyword evidence="7" id="KW-1185">Reference proteome</keyword>
<proteinExistence type="predicted"/>
<evidence type="ECO:0000259" key="5">
    <source>
        <dbReference type="PROSITE" id="PS50181"/>
    </source>
</evidence>
<reference evidence="7" key="1">
    <citation type="journal article" date="2017" name="Genome Biol.">
        <title>Comparative genomics reveals high biological diversity and specific adaptations in the industrially and medically important fungal genus Aspergillus.</title>
        <authorList>
            <person name="de Vries R.P."/>
            <person name="Riley R."/>
            <person name="Wiebenga A."/>
            <person name="Aguilar-Osorio G."/>
            <person name="Amillis S."/>
            <person name="Uchima C.A."/>
            <person name="Anderluh G."/>
            <person name="Asadollahi M."/>
            <person name="Askin M."/>
            <person name="Barry K."/>
            <person name="Battaglia E."/>
            <person name="Bayram O."/>
            <person name="Benocci T."/>
            <person name="Braus-Stromeyer S.A."/>
            <person name="Caldana C."/>
            <person name="Canovas D."/>
            <person name="Cerqueira G.C."/>
            <person name="Chen F."/>
            <person name="Chen W."/>
            <person name="Choi C."/>
            <person name="Clum A."/>
            <person name="Dos Santos R.A."/>
            <person name="Damasio A.R."/>
            <person name="Diallinas G."/>
            <person name="Emri T."/>
            <person name="Fekete E."/>
            <person name="Flipphi M."/>
            <person name="Freyberg S."/>
            <person name="Gallo A."/>
            <person name="Gournas C."/>
            <person name="Habgood R."/>
            <person name="Hainaut M."/>
            <person name="Harispe M.L."/>
            <person name="Henrissat B."/>
            <person name="Hilden K.S."/>
            <person name="Hope R."/>
            <person name="Hossain A."/>
            <person name="Karabika E."/>
            <person name="Karaffa L."/>
            <person name="Karanyi Z."/>
            <person name="Krasevec N."/>
            <person name="Kuo A."/>
            <person name="Kusch H."/>
            <person name="LaButti K."/>
            <person name="Lagendijk E.L."/>
            <person name="Lapidus A."/>
            <person name="Levasseur A."/>
            <person name="Lindquist E."/>
            <person name="Lipzen A."/>
            <person name="Logrieco A.F."/>
            <person name="MacCabe A."/>
            <person name="Maekelae M.R."/>
            <person name="Malavazi I."/>
            <person name="Melin P."/>
            <person name="Meyer V."/>
            <person name="Mielnichuk N."/>
            <person name="Miskei M."/>
            <person name="Molnar A.P."/>
            <person name="Mule G."/>
            <person name="Ngan C.Y."/>
            <person name="Orejas M."/>
            <person name="Orosz E."/>
            <person name="Ouedraogo J.P."/>
            <person name="Overkamp K.M."/>
            <person name="Park H.-S."/>
            <person name="Perrone G."/>
            <person name="Piumi F."/>
            <person name="Punt P.J."/>
            <person name="Ram A.F."/>
            <person name="Ramon A."/>
            <person name="Rauscher S."/>
            <person name="Record E."/>
            <person name="Riano-Pachon D.M."/>
            <person name="Robert V."/>
            <person name="Roehrig J."/>
            <person name="Ruller R."/>
            <person name="Salamov A."/>
            <person name="Salih N.S."/>
            <person name="Samson R.A."/>
            <person name="Sandor E."/>
            <person name="Sanguinetti M."/>
            <person name="Schuetze T."/>
            <person name="Sepcic K."/>
            <person name="Shelest E."/>
            <person name="Sherlock G."/>
            <person name="Sophianopoulou V."/>
            <person name="Squina F.M."/>
            <person name="Sun H."/>
            <person name="Susca A."/>
            <person name="Todd R.B."/>
            <person name="Tsang A."/>
            <person name="Unkles S.E."/>
            <person name="van de Wiele N."/>
            <person name="van Rossen-Uffink D."/>
            <person name="Oliveira J.V."/>
            <person name="Vesth T.C."/>
            <person name="Visser J."/>
            <person name="Yu J.-H."/>
            <person name="Zhou M."/>
            <person name="Andersen M.R."/>
            <person name="Archer D.B."/>
            <person name="Baker S.E."/>
            <person name="Benoit I."/>
            <person name="Brakhage A.A."/>
            <person name="Braus G.H."/>
            <person name="Fischer R."/>
            <person name="Frisvad J.C."/>
            <person name="Goldman G.H."/>
            <person name="Houbraken J."/>
            <person name="Oakley B."/>
            <person name="Pocsi I."/>
            <person name="Scazzocchio C."/>
            <person name="Seiboth B."/>
            <person name="vanKuyk P.A."/>
            <person name="Wortman J."/>
            <person name="Dyer P.S."/>
            <person name="Grigoriev I.V."/>
        </authorList>
    </citation>
    <scope>NUCLEOTIDE SEQUENCE [LARGE SCALE GENOMIC DNA]</scope>
    <source>
        <strain evidence="7">ITEM 5010</strain>
    </source>
</reference>
<feature type="repeat" description="ANK" evidence="3">
    <location>
        <begin position="283"/>
        <end position="315"/>
    </location>
</feature>
<protein>
    <recommendedName>
        <fullName evidence="5">F-box domain-containing protein</fullName>
    </recommendedName>
</protein>
<dbReference type="EMBL" id="KV907494">
    <property type="protein sequence ID" value="OOF99948.1"/>
    <property type="molecule type" value="Genomic_DNA"/>
</dbReference>
<feature type="domain" description="F-box" evidence="5">
    <location>
        <begin position="1"/>
        <end position="52"/>
    </location>
</feature>
<dbReference type="STRING" id="602072.A0A1R3RZN2"/>
<evidence type="ECO:0000256" key="4">
    <source>
        <dbReference type="SAM" id="MobiDB-lite"/>
    </source>
</evidence>
<dbReference type="InterPro" id="IPR036770">
    <property type="entry name" value="Ankyrin_rpt-contain_sf"/>
</dbReference>
<dbReference type="PROSITE" id="PS50297">
    <property type="entry name" value="ANK_REP_REGION"/>
    <property type="match status" value="1"/>
</dbReference>
<evidence type="ECO:0000256" key="3">
    <source>
        <dbReference type="PROSITE-ProRule" id="PRU00023"/>
    </source>
</evidence>
<dbReference type="PANTHER" id="PTHR24123">
    <property type="entry name" value="ANKYRIN REPEAT-CONTAINING"/>
    <property type="match status" value="1"/>
</dbReference>
<dbReference type="VEuPathDB" id="FungiDB:ASPCADRAFT_203830"/>
<feature type="compositionally biased region" description="Acidic residues" evidence="4">
    <location>
        <begin position="320"/>
        <end position="330"/>
    </location>
</feature>
<organism evidence="6 7">
    <name type="scientific">Aspergillus carbonarius (strain ITEM 5010)</name>
    <dbReference type="NCBI Taxonomy" id="602072"/>
    <lineage>
        <taxon>Eukaryota</taxon>
        <taxon>Fungi</taxon>
        <taxon>Dikarya</taxon>
        <taxon>Ascomycota</taxon>
        <taxon>Pezizomycotina</taxon>
        <taxon>Eurotiomycetes</taxon>
        <taxon>Eurotiomycetidae</taxon>
        <taxon>Eurotiales</taxon>
        <taxon>Aspergillaceae</taxon>
        <taxon>Aspergillus</taxon>
        <taxon>Aspergillus subgen. Circumdati</taxon>
    </lineage>
</organism>
<accession>A0A1R3RZN2</accession>
<dbReference type="OrthoDB" id="4772757at2759"/>
<dbReference type="PANTHER" id="PTHR24123:SF33">
    <property type="entry name" value="PROTEIN HOS4"/>
    <property type="match status" value="1"/>
</dbReference>
<evidence type="ECO:0000313" key="6">
    <source>
        <dbReference type="EMBL" id="OOF99948.1"/>
    </source>
</evidence>
<keyword evidence="2 3" id="KW-0040">ANK repeat</keyword>
<dbReference type="Pfam" id="PF12796">
    <property type="entry name" value="Ank_2"/>
    <property type="match status" value="1"/>
</dbReference>
<dbReference type="InterPro" id="IPR051165">
    <property type="entry name" value="Multifunctional_ANK_Repeat"/>
</dbReference>
<dbReference type="SUPFAM" id="SSF48403">
    <property type="entry name" value="Ankyrin repeat"/>
    <property type="match status" value="1"/>
</dbReference>
<dbReference type="AlphaFoldDB" id="A0A1R3RZN2"/>
<dbReference type="PROSITE" id="PS50181">
    <property type="entry name" value="FBOX"/>
    <property type="match status" value="1"/>
</dbReference>
<dbReference type="CDD" id="cd09917">
    <property type="entry name" value="F-box_SF"/>
    <property type="match status" value="1"/>
</dbReference>
<dbReference type="SMART" id="SM00248">
    <property type="entry name" value="ANK"/>
    <property type="match status" value="5"/>
</dbReference>
<dbReference type="Pfam" id="PF12937">
    <property type="entry name" value="F-box-like"/>
    <property type="match status" value="1"/>
</dbReference>
<evidence type="ECO:0000256" key="2">
    <source>
        <dbReference type="ARBA" id="ARBA00023043"/>
    </source>
</evidence>
<name>A0A1R3RZN2_ASPC5</name>
<feature type="repeat" description="ANK" evidence="3">
    <location>
        <begin position="226"/>
        <end position="258"/>
    </location>
</feature>
<dbReference type="InterPro" id="IPR001810">
    <property type="entry name" value="F-box_dom"/>
</dbReference>
<dbReference type="InterPro" id="IPR002110">
    <property type="entry name" value="Ankyrin_rpt"/>
</dbReference>
<keyword evidence="1" id="KW-0677">Repeat</keyword>
<gene>
    <name evidence="6" type="ORF">ASPCADRAFT_203830</name>
</gene>
<dbReference type="SUPFAM" id="SSF81383">
    <property type="entry name" value="F-box domain"/>
    <property type="match status" value="1"/>
</dbReference>